<dbReference type="Gene3D" id="1.10.8.270">
    <property type="entry name" value="putative rabgap domain of human tbc1 domain family member 14 like domains"/>
    <property type="match status" value="1"/>
</dbReference>
<dbReference type="InterPro" id="IPR035969">
    <property type="entry name" value="Rab-GAP_TBC_sf"/>
</dbReference>
<evidence type="ECO:0000256" key="2">
    <source>
        <dbReference type="SAM" id="MobiDB-lite"/>
    </source>
</evidence>
<dbReference type="PROSITE" id="PS50003">
    <property type="entry name" value="PH_DOMAIN"/>
    <property type="match status" value="1"/>
</dbReference>
<dbReference type="Proteomes" id="UP000694871">
    <property type="component" value="Unplaced"/>
</dbReference>
<sequence length="985" mass="112779">MPCPGPPGTAATPLSDQETAGRRLPRKSRSRPEQEAERAWEGADGPGEGERSKKFALWDNMESDSGSRESPVGAPSSKSEEEKAAETGSGGNCAVEQAVVSSCHEGLENAYLKPGREAPRKKLCGYLHKCSGKAPIRAWKSRWFFYEESKCHLLYYRTAQDVNPLGSIDISSASFDIKAGADEGVFEIRTSSKEFILKAVSKQAMMYWLQQLQIKRWEFCNNQPWSLVEDAVDKGQFSYSEAEHEFLPPVKTPTDVVGIKAASLPAPQSPVSFQNISLKHPWIEIQNTVHNLCGNRQNRSDCGGMFNFEETQENFEIIAEEEHVEAEAEETVSTETQENTRTKTKPSFIRKNKKGNSGFSRFAEGTGQDKVASFKHQILVLTEEVKSQKELVKLLHKTLEAAQQEKRESCRYLATTKEKDRLELVRHKVRQIAELNKQVEALETERKDLEHQLALKEEHIEELQAHVQLLMDKNQAKQQVVLKLTEQLTKEMSDSAGEGDTIAAETLYKEQEEIEHLKDDLEAYKTQNQFLNSEIHQVTKIWSTVAQREKTLLMKCARLQAHNCQIESKYLMMLRKLQGLPDLASDHVEMVKGLIQEALQWSVKEEATVPVQQSPINQYDDYGFMTVPEYEAEDWKLLAKIQALEIKSSHLLNHDVLERSLSERWDNLGELIPSAELKSLLRCGVPVEHRQRVWRWIVSHQVQHVRSPGHYKNLLKQCEVAEHPASRQIELDLPRTLTNNKHFTSPTSQLVPKLRRVLLAFSRQNPTIGYCQGLNRLAAIALLVLEEEENAFWCLVHIVENLMPPDYYSNTLIGSQVDQRVFKDFLSEKLPRLTAHLEQHRIDLALVTFNWFLVVFVDSLISDILFRVWDAFLYEGTKVIFRYALAIFKYNEDAILRIQDGLEIYQYLRFFTKTIGDSRKLMNIAFSDMNPFPMKLLQNRRGAHRLKLEAELRELERIKAQYVREQAEHVAGHLDGTVSEDEEEG</sequence>
<name>A0ABM1KR21_GEKJA</name>
<dbReference type="Pfam" id="PF00566">
    <property type="entry name" value="RabGAP-TBC"/>
    <property type="match status" value="1"/>
</dbReference>
<dbReference type="Pfam" id="PF00169">
    <property type="entry name" value="PH"/>
    <property type="match status" value="1"/>
</dbReference>
<dbReference type="InterPro" id="IPR000195">
    <property type="entry name" value="Rab-GAP-TBC_dom"/>
</dbReference>
<keyword evidence="1" id="KW-0175">Coiled coil</keyword>
<dbReference type="SMART" id="SM00233">
    <property type="entry name" value="PH"/>
    <property type="match status" value="1"/>
</dbReference>
<proteinExistence type="predicted"/>
<dbReference type="PANTHER" id="PTHR47219:SF20">
    <property type="entry name" value="TBC1 DOMAIN FAMILY MEMBER 2B"/>
    <property type="match status" value="1"/>
</dbReference>
<evidence type="ECO:0000259" key="4">
    <source>
        <dbReference type="PROSITE" id="PS50086"/>
    </source>
</evidence>
<dbReference type="InterPro" id="IPR050302">
    <property type="entry name" value="Rab_GAP_TBC_domain"/>
</dbReference>
<gene>
    <name evidence="6" type="primary">TBC1D2</name>
</gene>
<dbReference type="RefSeq" id="XP_015276158.1">
    <property type="nucleotide sequence ID" value="XM_015420672.1"/>
</dbReference>
<dbReference type="SUPFAM" id="SSF50729">
    <property type="entry name" value="PH domain-like"/>
    <property type="match status" value="1"/>
</dbReference>
<feature type="compositionally biased region" description="Basic residues" evidence="2">
    <location>
        <begin position="342"/>
        <end position="354"/>
    </location>
</feature>
<feature type="compositionally biased region" description="Basic and acidic residues" evidence="2">
    <location>
        <begin position="30"/>
        <end position="41"/>
    </location>
</feature>
<dbReference type="PANTHER" id="PTHR47219">
    <property type="entry name" value="RAB GTPASE-ACTIVATING PROTEIN 1-LIKE"/>
    <property type="match status" value="1"/>
</dbReference>
<accession>A0ABM1KR21</accession>
<evidence type="ECO:0000313" key="6">
    <source>
        <dbReference type="RefSeq" id="XP_015276158.1"/>
    </source>
</evidence>
<feature type="region of interest" description="Disordered" evidence="2">
    <location>
        <begin position="1"/>
        <end position="91"/>
    </location>
</feature>
<protein>
    <submittedName>
        <fullName evidence="6">TBC1 domain family member 2A</fullName>
    </submittedName>
</protein>
<evidence type="ECO:0000259" key="3">
    <source>
        <dbReference type="PROSITE" id="PS50003"/>
    </source>
</evidence>
<feature type="domain" description="Rab-GAP TBC" evidence="4">
    <location>
        <begin position="684"/>
        <end position="876"/>
    </location>
</feature>
<dbReference type="Gene3D" id="2.30.29.30">
    <property type="entry name" value="Pleckstrin-homology domain (PH domain)/Phosphotyrosine-binding domain (PTB)"/>
    <property type="match status" value="1"/>
</dbReference>
<dbReference type="SMART" id="SM00164">
    <property type="entry name" value="TBC"/>
    <property type="match status" value="1"/>
</dbReference>
<keyword evidence="5" id="KW-1185">Reference proteome</keyword>
<reference evidence="6" key="1">
    <citation type="submission" date="2025-08" db="UniProtKB">
        <authorList>
            <consortium name="RefSeq"/>
        </authorList>
    </citation>
    <scope>IDENTIFICATION</scope>
</reference>
<dbReference type="SUPFAM" id="SSF47923">
    <property type="entry name" value="Ypt/Rab-GAP domain of gyp1p"/>
    <property type="match status" value="2"/>
</dbReference>
<feature type="domain" description="PH" evidence="3">
    <location>
        <begin position="120"/>
        <end position="217"/>
    </location>
</feature>
<dbReference type="InterPro" id="IPR001849">
    <property type="entry name" value="PH_domain"/>
</dbReference>
<evidence type="ECO:0000313" key="5">
    <source>
        <dbReference type="Proteomes" id="UP000694871"/>
    </source>
</evidence>
<dbReference type="InterPro" id="IPR011993">
    <property type="entry name" value="PH-like_dom_sf"/>
</dbReference>
<organism evidence="5 6">
    <name type="scientific">Gekko japonicus</name>
    <name type="common">Schlegel's Japanese gecko</name>
    <dbReference type="NCBI Taxonomy" id="146911"/>
    <lineage>
        <taxon>Eukaryota</taxon>
        <taxon>Metazoa</taxon>
        <taxon>Chordata</taxon>
        <taxon>Craniata</taxon>
        <taxon>Vertebrata</taxon>
        <taxon>Euteleostomi</taxon>
        <taxon>Lepidosauria</taxon>
        <taxon>Squamata</taxon>
        <taxon>Bifurcata</taxon>
        <taxon>Gekkota</taxon>
        <taxon>Gekkonidae</taxon>
        <taxon>Gekkoninae</taxon>
        <taxon>Gekko</taxon>
    </lineage>
</organism>
<feature type="coiled-coil region" evidence="1">
    <location>
        <begin position="507"/>
        <end position="534"/>
    </location>
</feature>
<feature type="region of interest" description="Disordered" evidence="2">
    <location>
        <begin position="325"/>
        <end position="356"/>
    </location>
</feature>
<evidence type="ECO:0000256" key="1">
    <source>
        <dbReference type="SAM" id="Coils"/>
    </source>
</evidence>
<dbReference type="PROSITE" id="PS50086">
    <property type="entry name" value="TBC_RABGAP"/>
    <property type="match status" value="1"/>
</dbReference>
<feature type="coiled-coil region" evidence="1">
    <location>
        <begin position="385"/>
        <end position="480"/>
    </location>
</feature>
<dbReference type="CDD" id="cd01265">
    <property type="entry name" value="PH_TBC1D2A"/>
    <property type="match status" value="1"/>
</dbReference>
<dbReference type="Gene3D" id="1.10.472.80">
    <property type="entry name" value="Ypt/Rab-GAP domain of gyp1p, domain 3"/>
    <property type="match status" value="1"/>
</dbReference>
<dbReference type="GeneID" id="107118356"/>